<feature type="transmembrane region" description="Helical" evidence="8">
    <location>
        <begin position="12"/>
        <end position="37"/>
    </location>
</feature>
<proteinExistence type="inferred from homology"/>
<evidence type="ECO:0000313" key="10">
    <source>
        <dbReference type="Proteomes" id="UP000219331"/>
    </source>
</evidence>
<evidence type="ECO:0000256" key="5">
    <source>
        <dbReference type="ARBA" id="ARBA00022692"/>
    </source>
</evidence>
<evidence type="ECO:0000256" key="7">
    <source>
        <dbReference type="ARBA" id="ARBA00023136"/>
    </source>
</evidence>
<keyword evidence="7 8" id="KW-0472">Membrane</keyword>
<dbReference type="InterPro" id="IPR000522">
    <property type="entry name" value="ABC_transptr_permease_BtuC"/>
</dbReference>
<keyword evidence="10" id="KW-1185">Reference proteome</keyword>
<dbReference type="InterPro" id="IPR037294">
    <property type="entry name" value="ABC_BtuC-like"/>
</dbReference>
<dbReference type="Pfam" id="PF01032">
    <property type="entry name" value="FecCD"/>
    <property type="match status" value="1"/>
</dbReference>
<dbReference type="GO" id="GO:0033214">
    <property type="term" value="P:siderophore-iron import into cell"/>
    <property type="evidence" value="ECO:0007669"/>
    <property type="project" value="TreeGrafter"/>
</dbReference>
<keyword evidence="5 8" id="KW-0812">Transmembrane</keyword>
<keyword evidence="3" id="KW-0813">Transport</keyword>
<dbReference type="Proteomes" id="UP000219331">
    <property type="component" value="Unassembled WGS sequence"/>
</dbReference>
<feature type="transmembrane region" description="Helical" evidence="8">
    <location>
        <begin position="233"/>
        <end position="251"/>
    </location>
</feature>
<dbReference type="OrthoDB" id="9811975at2"/>
<dbReference type="CDD" id="cd06550">
    <property type="entry name" value="TM_ABC_iron-siderophores_like"/>
    <property type="match status" value="1"/>
</dbReference>
<keyword evidence="6 8" id="KW-1133">Transmembrane helix</keyword>
<evidence type="ECO:0000256" key="8">
    <source>
        <dbReference type="SAM" id="Phobius"/>
    </source>
</evidence>
<organism evidence="9 10">
    <name type="scientific">Stappia indica</name>
    <dbReference type="NCBI Taxonomy" id="538381"/>
    <lineage>
        <taxon>Bacteria</taxon>
        <taxon>Pseudomonadati</taxon>
        <taxon>Pseudomonadota</taxon>
        <taxon>Alphaproteobacteria</taxon>
        <taxon>Hyphomicrobiales</taxon>
        <taxon>Stappiaceae</taxon>
        <taxon>Stappia</taxon>
    </lineage>
</organism>
<dbReference type="AlphaFoldDB" id="A0A285SKV8"/>
<feature type="transmembrane region" description="Helical" evidence="8">
    <location>
        <begin position="307"/>
        <end position="326"/>
    </location>
</feature>
<feature type="transmembrane region" description="Helical" evidence="8">
    <location>
        <begin position="66"/>
        <end position="85"/>
    </location>
</feature>
<evidence type="ECO:0000256" key="3">
    <source>
        <dbReference type="ARBA" id="ARBA00022448"/>
    </source>
</evidence>
<sequence length="333" mass="34527">MAIRRFGSPNGWAAGGLAAGLLALLALAVLSLFVGVADLTPGRLLDPATREAALVALLESRLPRTAALMLAGSCLAIAGVIMQMLTRNRFVEPTTAGTTEAAGLGMLVMLLFFPGSPVVVKSLVAAGFACAGTALFLRLLRAIPPGSPLLVPLTGMMFGGIVGSLTAYIAHHYGLIQSLGAWRNGDFSVVIAGRYELLWLTLALSVLAYLAADRFTIAGLGRDMSRNLGLNHGRTLVVGLVIVSLISALVVTTVGSIPFLGLVVPNLVSLAMGDNLRRSLPWMALCGAGLVLTCDIAGRLIVAPYEIPAGTVFGVLGSLVFLYLLLGRPSRAA</sequence>
<evidence type="ECO:0000256" key="2">
    <source>
        <dbReference type="ARBA" id="ARBA00007935"/>
    </source>
</evidence>
<keyword evidence="4" id="KW-1003">Cell membrane</keyword>
<evidence type="ECO:0000256" key="4">
    <source>
        <dbReference type="ARBA" id="ARBA00022475"/>
    </source>
</evidence>
<dbReference type="STRING" id="538381.GCA_001696535_02149"/>
<reference evidence="9 10" key="1">
    <citation type="submission" date="2017-08" db="EMBL/GenBank/DDBJ databases">
        <authorList>
            <person name="de Groot N.N."/>
        </authorList>
    </citation>
    <scope>NUCLEOTIDE SEQUENCE [LARGE SCALE GENOMIC DNA]</scope>
    <source>
        <strain evidence="9 10">USBA 352</strain>
    </source>
</reference>
<dbReference type="Gene3D" id="1.10.3470.10">
    <property type="entry name" value="ABC transporter involved in vitamin B12 uptake, BtuC"/>
    <property type="match status" value="1"/>
</dbReference>
<dbReference type="PANTHER" id="PTHR30472">
    <property type="entry name" value="FERRIC ENTEROBACTIN TRANSPORT SYSTEM PERMEASE PROTEIN"/>
    <property type="match status" value="1"/>
</dbReference>
<dbReference type="GO" id="GO:0022857">
    <property type="term" value="F:transmembrane transporter activity"/>
    <property type="evidence" value="ECO:0007669"/>
    <property type="project" value="InterPro"/>
</dbReference>
<name>A0A285SKV8_9HYPH</name>
<dbReference type="EMBL" id="OBML01000005">
    <property type="protein sequence ID" value="SOC06618.1"/>
    <property type="molecule type" value="Genomic_DNA"/>
</dbReference>
<feature type="transmembrane region" description="Helical" evidence="8">
    <location>
        <begin position="191"/>
        <end position="212"/>
    </location>
</feature>
<dbReference type="PANTHER" id="PTHR30472:SF27">
    <property type="entry name" value="PETROBACTIN IMPORT SYSTEM PERMEASE PROTEIN YCLN"/>
    <property type="match status" value="1"/>
</dbReference>
<protein>
    <submittedName>
        <fullName evidence="9">Iron complex transport system permease protein</fullName>
    </submittedName>
</protein>
<gene>
    <name evidence="9" type="ORF">SAMN05421512_105141</name>
</gene>
<evidence type="ECO:0000256" key="6">
    <source>
        <dbReference type="ARBA" id="ARBA00022989"/>
    </source>
</evidence>
<feature type="transmembrane region" description="Helical" evidence="8">
    <location>
        <begin position="149"/>
        <end position="171"/>
    </location>
</feature>
<feature type="transmembrane region" description="Helical" evidence="8">
    <location>
        <begin position="280"/>
        <end position="301"/>
    </location>
</feature>
<dbReference type="SUPFAM" id="SSF81345">
    <property type="entry name" value="ABC transporter involved in vitamin B12 uptake, BtuC"/>
    <property type="match status" value="1"/>
</dbReference>
<comment type="similarity">
    <text evidence="2">Belongs to the binding-protein-dependent transport system permease family. FecCD subfamily.</text>
</comment>
<evidence type="ECO:0000313" key="9">
    <source>
        <dbReference type="EMBL" id="SOC06618.1"/>
    </source>
</evidence>
<dbReference type="GO" id="GO:0005886">
    <property type="term" value="C:plasma membrane"/>
    <property type="evidence" value="ECO:0007669"/>
    <property type="project" value="UniProtKB-SubCell"/>
</dbReference>
<dbReference type="RefSeq" id="WP_097174829.1">
    <property type="nucleotide sequence ID" value="NZ_OBML01000005.1"/>
</dbReference>
<comment type="subcellular location">
    <subcellularLocation>
        <location evidence="1">Cell membrane</location>
        <topology evidence="1">Multi-pass membrane protein</topology>
    </subcellularLocation>
</comment>
<evidence type="ECO:0000256" key="1">
    <source>
        <dbReference type="ARBA" id="ARBA00004651"/>
    </source>
</evidence>
<accession>A0A285SKV8</accession>